<organism evidence="2 3">
    <name type="scientific">Austropuccinia psidii MF-1</name>
    <dbReference type="NCBI Taxonomy" id="1389203"/>
    <lineage>
        <taxon>Eukaryota</taxon>
        <taxon>Fungi</taxon>
        <taxon>Dikarya</taxon>
        <taxon>Basidiomycota</taxon>
        <taxon>Pucciniomycotina</taxon>
        <taxon>Pucciniomycetes</taxon>
        <taxon>Pucciniales</taxon>
        <taxon>Sphaerophragmiaceae</taxon>
        <taxon>Austropuccinia</taxon>
    </lineage>
</organism>
<keyword evidence="3" id="KW-1185">Reference proteome</keyword>
<gene>
    <name evidence="2" type="ORF">O181_028389</name>
</gene>
<dbReference type="AlphaFoldDB" id="A0A9Q3CQK9"/>
<name>A0A9Q3CQK9_9BASI</name>
<evidence type="ECO:0000313" key="3">
    <source>
        <dbReference type="Proteomes" id="UP000765509"/>
    </source>
</evidence>
<comment type="caution">
    <text evidence="2">The sequence shown here is derived from an EMBL/GenBank/DDBJ whole genome shotgun (WGS) entry which is preliminary data.</text>
</comment>
<evidence type="ECO:0000313" key="2">
    <source>
        <dbReference type="EMBL" id="MBW0488674.1"/>
    </source>
</evidence>
<accession>A0A9Q3CQK9</accession>
<sequence>MVGSFSNLEKSKPSCLPPQAPISTEIHPPSLPYFTLRTIQDINNTKLESSASPPIIIEEEEEWEVPQILDSKLKRGKLSNQLYPPIDGLKGGWFLFQS</sequence>
<evidence type="ECO:0000256" key="1">
    <source>
        <dbReference type="SAM" id="MobiDB-lite"/>
    </source>
</evidence>
<reference evidence="2" key="1">
    <citation type="submission" date="2021-03" db="EMBL/GenBank/DDBJ databases">
        <title>Draft genome sequence of rust myrtle Austropuccinia psidii MF-1, a brazilian biotype.</title>
        <authorList>
            <person name="Quecine M.C."/>
            <person name="Pachon D.M.R."/>
            <person name="Bonatelli M.L."/>
            <person name="Correr F.H."/>
            <person name="Franceschini L.M."/>
            <person name="Leite T.F."/>
            <person name="Margarido G.R.A."/>
            <person name="Almeida C.A."/>
            <person name="Ferrarezi J.A."/>
            <person name="Labate C.A."/>
        </authorList>
    </citation>
    <scope>NUCLEOTIDE SEQUENCE</scope>
    <source>
        <strain evidence="2">MF-1</strain>
    </source>
</reference>
<feature type="region of interest" description="Disordered" evidence="1">
    <location>
        <begin position="1"/>
        <end position="23"/>
    </location>
</feature>
<proteinExistence type="predicted"/>
<protein>
    <submittedName>
        <fullName evidence="2">Uncharacterized protein</fullName>
    </submittedName>
</protein>
<dbReference type="EMBL" id="AVOT02009716">
    <property type="protein sequence ID" value="MBW0488674.1"/>
    <property type="molecule type" value="Genomic_DNA"/>
</dbReference>
<dbReference type="Proteomes" id="UP000765509">
    <property type="component" value="Unassembled WGS sequence"/>
</dbReference>